<accession>A0ABD2PXA2</accession>
<dbReference type="AlphaFoldDB" id="A0ABD2PXA2"/>
<comment type="caution">
    <text evidence="1">The sequence shown here is derived from an EMBL/GenBank/DDBJ whole genome shotgun (WGS) entry which is preliminary data.</text>
</comment>
<dbReference type="Proteomes" id="UP001626550">
    <property type="component" value="Unassembled WGS sequence"/>
</dbReference>
<feature type="non-terminal residue" evidence="1">
    <location>
        <position position="1"/>
    </location>
</feature>
<reference evidence="1 2" key="1">
    <citation type="submission" date="2024-11" db="EMBL/GenBank/DDBJ databases">
        <title>Adaptive evolution of stress response genes in parasites aligns with host niche diversity.</title>
        <authorList>
            <person name="Hahn C."/>
            <person name="Resl P."/>
        </authorList>
    </citation>
    <scope>NUCLEOTIDE SEQUENCE [LARGE SCALE GENOMIC DNA]</scope>
    <source>
        <strain evidence="1">EGGRZ-B1_66</strain>
        <tissue evidence="1">Body</tissue>
    </source>
</reference>
<feature type="non-terminal residue" evidence="1">
    <location>
        <position position="577"/>
    </location>
</feature>
<sequence length="577" mass="65717">CPKATMLKRRSCERDEKEGRSYEEYESTSYERENCICVPKSLKTRKLCGCSDKRQIVRQCQKAQLRGEHGPKAVLEEISIYEKPLMLQSAEGVQMSCETGTKKKLIGIECPQPIIKYRNCINGRMPVRILYYDMIDCKCHQVTKEKVLKCDSSKEGTNDQKKGEDYLLLPQEMVTDCTDLLPQNRCEQMNKAPYNELKHGSYKVCQSACTSNSQCQSFDLYMNSSGRTSCVLSSATPQSLLTSEFSGDTKEIQLILGASRNDLQTFQADRCIFVQKTCKKQQCPADRFDTVKECSCEQVPGQGRFLGEGLLEKHQHCSRRVKVTKYTRDREGNCKAIAYHREFPCGHSEIEYKCQDKAPAEKCPFSCKLCQCDKAYSYRTECNEAGNYVINVLQYSKDPRLNFKCVLTKKQIKQACDYCPGEEEEVLPCKPVFYNFTNPGGKATTRFERIVRTTRSTLDPRSNKCHKTVSEKRYSCGGCASDDRQTIKRGRDSLILTKLYQVNENGCCKTKSSSREYDCRSCPKPVVKSTVCVDGLATSKVTFYVRFDEKKDCVANTLSKTRQCQSPDMGIEKPLNY</sequence>
<name>A0ABD2PXA2_9PLAT</name>
<organism evidence="1 2">
    <name type="scientific">Cichlidogyrus casuarinus</name>
    <dbReference type="NCBI Taxonomy" id="1844966"/>
    <lineage>
        <taxon>Eukaryota</taxon>
        <taxon>Metazoa</taxon>
        <taxon>Spiralia</taxon>
        <taxon>Lophotrochozoa</taxon>
        <taxon>Platyhelminthes</taxon>
        <taxon>Monogenea</taxon>
        <taxon>Monopisthocotylea</taxon>
        <taxon>Dactylogyridea</taxon>
        <taxon>Ancyrocephalidae</taxon>
        <taxon>Cichlidogyrus</taxon>
    </lineage>
</organism>
<evidence type="ECO:0000313" key="1">
    <source>
        <dbReference type="EMBL" id="KAL3312062.1"/>
    </source>
</evidence>
<evidence type="ECO:0000313" key="2">
    <source>
        <dbReference type="Proteomes" id="UP001626550"/>
    </source>
</evidence>
<dbReference type="EMBL" id="JBJKFK010001880">
    <property type="protein sequence ID" value="KAL3312062.1"/>
    <property type="molecule type" value="Genomic_DNA"/>
</dbReference>
<keyword evidence="2" id="KW-1185">Reference proteome</keyword>
<protein>
    <submittedName>
        <fullName evidence="1">Uncharacterized protein</fullName>
    </submittedName>
</protein>
<proteinExistence type="predicted"/>
<gene>
    <name evidence="1" type="ORF">Ciccas_009351</name>
</gene>